<name>A0A4Y6V5U4_9PROT</name>
<dbReference type="PRINTS" id="PR00799">
    <property type="entry name" value="TRANSAMINASE"/>
</dbReference>
<dbReference type="PANTHER" id="PTHR11879">
    <property type="entry name" value="ASPARTATE AMINOTRANSFERASE"/>
    <property type="match status" value="1"/>
</dbReference>
<evidence type="ECO:0000313" key="8">
    <source>
        <dbReference type="EMBL" id="QDH25303.1"/>
    </source>
</evidence>
<dbReference type="Gene3D" id="3.40.640.10">
    <property type="entry name" value="Type I PLP-dependent aspartate aminotransferase-like (Major domain)"/>
    <property type="match status" value="1"/>
</dbReference>
<dbReference type="GO" id="GO:0033585">
    <property type="term" value="P:L-phenylalanine biosynthetic process from chorismate via phenylpyruvate"/>
    <property type="evidence" value="ECO:0007669"/>
    <property type="project" value="TreeGrafter"/>
</dbReference>
<dbReference type="InterPro" id="IPR015421">
    <property type="entry name" value="PyrdxlP-dep_Trfase_major"/>
</dbReference>
<keyword evidence="6" id="KW-0663">Pyridoxal phosphate</keyword>
<dbReference type="EMBL" id="CP032485">
    <property type="protein sequence ID" value="QDH25303.1"/>
    <property type="molecule type" value="Genomic_DNA"/>
</dbReference>
<dbReference type="OrthoDB" id="9766445at2"/>
<dbReference type="AlphaFoldDB" id="A0A4Y6V5U4"/>
<dbReference type="InterPro" id="IPR000796">
    <property type="entry name" value="Asp_trans"/>
</dbReference>
<protein>
    <submittedName>
        <fullName evidence="8">Aspartate/tyrosine/aromatic aminotransferase</fullName>
    </submittedName>
</protein>
<evidence type="ECO:0000256" key="2">
    <source>
        <dbReference type="ARBA" id="ARBA00007441"/>
    </source>
</evidence>
<dbReference type="KEGG" id="ntn:D5366_08875"/>
<keyword evidence="4 8" id="KW-0032">Aminotransferase</keyword>
<dbReference type="GO" id="GO:0004838">
    <property type="term" value="F:L-tyrosine-2-oxoglutarate transaminase activity"/>
    <property type="evidence" value="ECO:0007669"/>
    <property type="project" value="TreeGrafter"/>
</dbReference>
<dbReference type="InterPro" id="IPR015422">
    <property type="entry name" value="PyrdxlP-dep_Trfase_small"/>
</dbReference>
<dbReference type="GO" id="GO:0005829">
    <property type="term" value="C:cytosol"/>
    <property type="evidence" value="ECO:0007669"/>
    <property type="project" value="TreeGrafter"/>
</dbReference>
<reference evidence="8 9" key="1">
    <citation type="submission" date="2018-09" db="EMBL/GenBank/DDBJ databases">
        <title>The complete genome sequence of Neokomagataea tanensis NBRC 106556(T).</title>
        <authorList>
            <person name="Chua K.-O."/>
            <person name="See-Too W.-S."/>
            <person name="Hong K.-W."/>
            <person name="Yin W.-F."/>
            <person name="Chan K.-G."/>
        </authorList>
    </citation>
    <scope>NUCLEOTIDE SEQUENCE [LARGE SCALE GENOMIC DNA]</scope>
    <source>
        <strain evidence="9">AH13 \ NBRC 106556</strain>
    </source>
</reference>
<evidence type="ECO:0000256" key="5">
    <source>
        <dbReference type="ARBA" id="ARBA00022679"/>
    </source>
</evidence>
<dbReference type="Pfam" id="PF00155">
    <property type="entry name" value="Aminotran_1_2"/>
    <property type="match status" value="1"/>
</dbReference>
<dbReference type="InterPro" id="IPR004839">
    <property type="entry name" value="Aminotransferase_I/II_large"/>
</dbReference>
<proteinExistence type="inferred from homology"/>
<feature type="domain" description="Aminotransferase class I/classII large" evidence="7">
    <location>
        <begin position="28"/>
        <end position="383"/>
    </location>
</feature>
<dbReference type="CDD" id="cd00609">
    <property type="entry name" value="AAT_like"/>
    <property type="match status" value="1"/>
</dbReference>
<dbReference type="InterPro" id="IPR015424">
    <property type="entry name" value="PyrdxlP-dep_Trfase"/>
</dbReference>
<evidence type="ECO:0000313" key="9">
    <source>
        <dbReference type="Proteomes" id="UP000317214"/>
    </source>
</evidence>
<organism evidence="8 9">
    <name type="scientific">Neokomagataea tanensis</name>
    <dbReference type="NCBI Taxonomy" id="661191"/>
    <lineage>
        <taxon>Bacteria</taxon>
        <taxon>Pseudomonadati</taxon>
        <taxon>Pseudomonadota</taxon>
        <taxon>Alphaproteobacteria</taxon>
        <taxon>Acetobacterales</taxon>
        <taxon>Acetobacteraceae</taxon>
        <taxon>Neokomagataea</taxon>
    </lineage>
</organism>
<sequence>MPFSKLTSQPNDPLLQLITAFSEDPRPHKIDLGVGVFRDALGLTPVMRAIKAAEERLLASQKSKSYLGPEGDKGFVKAIAALLFGSSLPDRFIDGIQTPGGTGALRLAAELLVRSGVKRIFLASPTWANHNAIFRQVGLEIIAIPCFDIINQSFNLAGFIDTLATASSGDAVLLHGCCHNPLGIDPTPDEWGIIAQHIAKLNLLPLIDIAYQGLGSGWSEDAFGLQTVLAAAPFGILTYSCDKNFGLYRERTGAVYVTSPDQEQLDCILSNILCLARTNWSMPPDHGAALVRLILEDKELTHLWRTELEEMRRRTLSLREDLARLGQVGHINLAPLTQGKGMFATLPLSPNQVEWLRSQHAIYMAHSGRINIAGFRDGDVERFGTALKSLIAAGVA</sequence>
<dbReference type="Proteomes" id="UP000317214">
    <property type="component" value="Chromosome"/>
</dbReference>
<dbReference type="NCBIfam" id="NF006719">
    <property type="entry name" value="PRK09257.1"/>
    <property type="match status" value="1"/>
</dbReference>
<evidence type="ECO:0000256" key="6">
    <source>
        <dbReference type="ARBA" id="ARBA00022898"/>
    </source>
</evidence>
<dbReference type="RefSeq" id="WP_141493154.1">
    <property type="nucleotide sequence ID" value="NZ_CP032485.1"/>
</dbReference>
<keyword evidence="9" id="KW-1185">Reference proteome</keyword>
<dbReference type="GO" id="GO:0042802">
    <property type="term" value="F:identical protein binding"/>
    <property type="evidence" value="ECO:0007669"/>
    <property type="project" value="TreeGrafter"/>
</dbReference>
<comment type="subunit">
    <text evidence="3">Homodimer.</text>
</comment>
<keyword evidence="5 8" id="KW-0808">Transferase</keyword>
<evidence type="ECO:0000256" key="1">
    <source>
        <dbReference type="ARBA" id="ARBA00001933"/>
    </source>
</evidence>
<evidence type="ECO:0000259" key="7">
    <source>
        <dbReference type="Pfam" id="PF00155"/>
    </source>
</evidence>
<dbReference type="GO" id="GO:0030170">
    <property type="term" value="F:pyridoxal phosphate binding"/>
    <property type="evidence" value="ECO:0007669"/>
    <property type="project" value="InterPro"/>
</dbReference>
<dbReference type="SUPFAM" id="SSF53383">
    <property type="entry name" value="PLP-dependent transferases"/>
    <property type="match status" value="1"/>
</dbReference>
<comment type="similarity">
    <text evidence="2">Belongs to the class-I pyridoxal-phosphate-dependent aminotransferase family.</text>
</comment>
<gene>
    <name evidence="8" type="ORF">D5366_08875</name>
</gene>
<evidence type="ECO:0000256" key="4">
    <source>
        <dbReference type="ARBA" id="ARBA00022576"/>
    </source>
</evidence>
<accession>A0A4Y6V5U4</accession>
<evidence type="ECO:0000256" key="3">
    <source>
        <dbReference type="ARBA" id="ARBA00011738"/>
    </source>
</evidence>
<dbReference type="GO" id="GO:0004069">
    <property type="term" value="F:L-aspartate:2-oxoglutarate aminotransferase activity"/>
    <property type="evidence" value="ECO:0007669"/>
    <property type="project" value="TreeGrafter"/>
</dbReference>
<dbReference type="PANTHER" id="PTHR11879:SF22">
    <property type="entry name" value="ASPARTATE AMINOTRANSFERASE, MITOCHONDRIAL"/>
    <property type="match status" value="1"/>
</dbReference>
<dbReference type="Gene3D" id="3.90.1150.10">
    <property type="entry name" value="Aspartate Aminotransferase, domain 1"/>
    <property type="match status" value="1"/>
</dbReference>
<comment type="cofactor">
    <cofactor evidence="1">
        <name>pyridoxal 5'-phosphate</name>
        <dbReference type="ChEBI" id="CHEBI:597326"/>
    </cofactor>
</comment>